<evidence type="ECO:0000313" key="3">
    <source>
        <dbReference type="Proteomes" id="UP000229315"/>
    </source>
</evidence>
<keyword evidence="1" id="KW-1133">Transmembrane helix</keyword>
<gene>
    <name evidence="2" type="ORF">COU15_00920</name>
</gene>
<evidence type="ECO:0000313" key="2">
    <source>
        <dbReference type="EMBL" id="PIR85373.1"/>
    </source>
</evidence>
<sequence>MVEQISLKLFLTAMMACATSVLSLIWFENLVPERIAPTFFVIGLASFLIWSPLITYRFLEKNRNTV</sequence>
<dbReference type="AlphaFoldDB" id="A0A2H0UG38"/>
<comment type="caution">
    <text evidence="2">The sequence shown here is derived from an EMBL/GenBank/DDBJ whole genome shotgun (WGS) entry which is preliminary data.</text>
</comment>
<evidence type="ECO:0000256" key="1">
    <source>
        <dbReference type="SAM" id="Phobius"/>
    </source>
</evidence>
<keyword evidence="1" id="KW-0812">Transmembrane</keyword>
<name>A0A2H0UG38_9BACT</name>
<proteinExistence type="predicted"/>
<keyword evidence="1" id="KW-0472">Membrane</keyword>
<dbReference type="EMBL" id="PFBH01000005">
    <property type="protein sequence ID" value="PIR85373.1"/>
    <property type="molecule type" value="Genomic_DNA"/>
</dbReference>
<feature type="transmembrane region" description="Helical" evidence="1">
    <location>
        <begin position="7"/>
        <end position="27"/>
    </location>
</feature>
<accession>A0A2H0UG38</accession>
<reference evidence="3" key="1">
    <citation type="submission" date="2017-09" db="EMBL/GenBank/DDBJ databases">
        <title>Depth-based differentiation of microbial function through sediment-hosted aquifers and enrichment of novel symbionts in the deep terrestrial subsurface.</title>
        <authorList>
            <person name="Probst A.J."/>
            <person name="Ladd B."/>
            <person name="Jarett J.K."/>
            <person name="Geller-Mcgrath D.E."/>
            <person name="Sieber C.M.K."/>
            <person name="Emerson J.B."/>
            <person name="Anantharaman K."/>
            <person name="Thomas B.C."/>
            <person name="Malmstrom R."/>
            <person name="Stieglmeier M."/>
            <person name="Klingl A."/>
            <person name="Woyke T."/>
            <person name="Ryan C.M."/>
            <person name="Banfield J.F."/>
        </authorList>
    </citation>
    <scope>NUCLEOTIDE SEQUENCE [LARGE SCALE GENOMIC DNA]</scope>
</reference>
<dbReference type="Proteomes" id="UP000229315">
    <property type="component" value="Unassembled WGS sequence"/>
</dbReference>
<protein>
    <submittedName>
        <fullName evidence="2">Uncharacterized protein</fullName>
    </submittedName>
</protein>
<feature type="transmembrane region" description="Helical" evidence="1">
    <location>
        <begin position="39"/>
        <end position="59"/>
    </location>
</feature>
<organism evidence="2 3">
    <name type="scientific">Candidatus Kaiserbacteria bacterium CG10_big_fil_rev_8_21_14_0_10_45_20</name>
    <dbReference type="NCBI Taxonomy" id="1974607"/>
    <lineage>
        <taxon>Bacteria</taxon>
        <taxon>Candidatus Kaiseribacteriota</taxon>
    </lineage>
</organism>